<protein>
    <submittedName>
        <fullName evidence="2">DUF1835 domain-containing protein</fullName>
    </submittedName>
</protein>
<dbReference type="Pfam" id="PF08874">
    <property type="entry name" value="DUF1835"/>
    <property type="match status" value="1"/>
</dbReference>
<organism evidence="2 3">
    <name type="scientific">Psychrobacillus glaciei</name>
    <dbReference type="NCBI Taxonomy" id="2283160"/>
    <lineage>
        <taxon>Bacteria</taxon>
        <taxon>Bacillati</taxon>
        <taxon>Bacillota</taxon>
        <taxon>Bacilli</taxon>
        <taxon>Bacillales</taxon>
        <taxon>Bacillaceae</taxon>
        <taxon>Psychrobacillus</taxon>
    </lineage>
</organism>
<name>A0A5J6SPU5_9BACI</name>
<dbReference type="AlphaFoldDB" id="A0A5J6SPU5"/>
<accession>A0A5J6SPU5</accession>
<evidence type="ECO:0000313" key="2">
    <source>
        <dbReference type="EMBL" id="QFG00027.1"/>
    </source>
</evidence>
<evidence type="ECO:0000259" key="1">
    <source>
        <dbReference type="Pfam" id="PF08874"/>
    </source>
</evidence>
<gene>
    <name evidence="2" type="ORF">PB01_15000</name>
</gene>
<dbReference type="KEGG" id="psyo:PB01_15000"/>
<dbReference type="Proteomes" id="UP000325517">
    <property type="component" value="Chromosome"/>
</dbReference>
<sequence>MYMIHIVNGDAVGNKIQGIDGEIIVWREMYDFGPLNLEWSKEEQIQKRAIFFEERLGIPEAFFISNCEKQDSLLKNISTNDEVVLWFEHDRYDQTMLMYLLTVLSSMEFEKLSMISIDQYPGIYPFHGLGQLTSQQLTALVDDKKEITKEQIREAVSGWIAYNSNNKEDIEKWIQTEQHFLPFLLPVFKEHGSYFPSSKTGLNEVELLSLQLINEGVCQFYGLFKIVTEKRVNDGLSDLHFAAILNELMKGMNPLLSSDLPLPNYKLSPSNAKLELTSHGLDVLNGKKNRLDFVGIDWWIAGVHIQKNASS</sequence>
<feature type="domain" description="DUF1835" evidence="1">
    <location>
        <begin position="4"/>
        <end position="109"/>
    </location>
</feature>
<dbReference type="EMBL" id="CP031223">
    <property type="protein sequence ID" value="QFG00027.1"/>
    <property type="molecule type" value="Genomic_DNA"/>
</dbReference>
<dbReference type="InterPro" id="IPR014973">
    <property type="entry name" value="DUF1835"/>
</dbReference>
<dbReference type="OrthoDB" id="127805at2"/>
<proteinExistence type="predicted"/>
<keyword evidence="3" id="KW-1185">Reference proteome</keyword>
<evidence type="ECO:0000313" key="3">
    <source>
        <dbReference type="Proteomes" id="UP000325517"/>
    </source>
</evidence>
<reference evidence="2 3" key="1">
    <citation type="submission" date="2018-07" db="EMBL/GenBank/DDBJ databases">
        <title>Complete genome sequence of Psychrobacillus sp. PB01, isolated from iceberg, and comparative genome analysis of Psychrobacillus strains.</title>
        <authorList>
            <person name="Lee P.C."/>
        </authorList>
    </citation>
    <scope>NUCLEOTIDE SEQUENCE [LARGE SCALE GENOMIC DNA]</scope>
    <source>
        <strain evidence="2 3">PB01</strain>
    </source>
</reference>